<dbReference type="AlphaFoldDB" id="A0A1J1J3E9"/>
<gene>
    <name evidence="1" type="ORF">CLUMA_CG019831</name>
</gene>
<keyword evidence="2" id="KW-1185">Reference proteome</keyword>
<dbReference type="EMBL" id="CVRI01000067">
    <property type="protein sequence ID" value="CRL06888.1"/>
    <property type="molecule type" value="Genomic_DNA"/>
</dbReference>
<proteinExistence type="predicted"/>
<organism evidence="1 2">
    <name type="scientific">Clunio marinus</name>
    <dbReference type="NCBI Taxonomy" id="568069"/>
    <lineage>
        <taxon>Eukaryota</taxon>
        <taxon>Metazoa</taxon>
        <taxon>Ecdysozoa</taxon>
        <taxon>Arthropoda</taxon>
        <taxon>Hexapoda</taxon>
        <taxon>Insecta</taxon>
        <taxon>Pterygota</taxon>
        <taxon>Neoptera</taxon>
        <taxon>Endopterygota</taxon>
        <taxon>Diptera</taxon>
        <taxon>Nematocera</taxon>
        <taxon>Chironomoidea</taxon>
        <taxon>Chironomidae</taxon>
        <taxon>Clunio</taxon>
    </lineage>
</organism>
<dbReference type="Proteomes" id="UP000183832">
    <property type="component" value="Unassembled WGS sequence"/>
</dbReference>
<evidence type="ECO:0000313" key="2">
    <source>
        <dbReference type="Proteomes" id="UP000183832"/>
    </source>
</evidence>
<evidence type="ECO:0000313" key="1">
    <source>
        <dbReference type="EMBL" id="CRL06888.1"/>
    </source>
</evidence>
<protein>
    <submittedName>
        <fullName evidence="1">CLUMA_CG019831, isoform A</fullName>
    </submittedName>
</protein>
<accession>A0A1J1J3E9</accession>
<sequence>MCLKLMWSHTEMVVGFMSCHFDFNKIIYPNSPSMAIGEIISYHSLLDLQVADLSGLLLHSRLQKKTEQFSVALKFGLIINRHALLFIRQMHFACYFNHNTVAAAQLLWNVTQT</sequence>
<name>A0A1J1J3E9_9DIPT</name>
<reference evidence="1 2" key="1">
    <citation type="submission" date="2015-04" db="EMBL/GenBank/DDBJ databases">
        <authorList>
            <person name="Syromyatnikov M.Y."/>
            <person name="Popov V.N."/>
        </authorList>
    </citation>
    <scope>NUCLEOTIDE SEQUENCE [LARGE SCALE GENOMIC DNA]</scope>
</reference>